<dbReference type="Gene3D" id="1.10.357.10">
    <property type="entry name" value="Tetracycline Repressor, domain 2"/>
    <property type="match status" value="1"/>
</dbReference>
<keyword evidence="1 2" id="KW-0238">DNA-binding</keyword>
<dbReference type="SUPFAM" id="SSF48498">
    <property type="entry name" value="Tetracyclin repressor-like, C-terminal domain"/>
    <property type="match status" value="1"/>
</dbReference>
<evidence type="ECO:0000256" key="1">
    <source>
        <dbReference type="ARBA" id="ARBA00023125"/>
    </source>
</evidence>
<reference evidence="5 6" key="1">
    <citation type="journal article" date="2019" name="Emerg. Microbes Infect.">
        <title>Comprehensive subspecies identification of 175 nontuberculous mycobacteria species based on 7547 genomic profiles.</title>
        <authorList>
            <person name="Matsumoto Y."/>
            <person name="Kinjo T."/>
            <person name="Motooka D."/>
            <person name="Nabeya D."/>
            <person name="Jung N."/>
            <person name="Uechi K."/>
            <person name="Horii T."/>
            <person name="Iida T."/>
            <person name="Fujita J."/>
            <person name="Nakamura S."/>
        </authorList>
    </citation>
    <scope>NUCLEOTIDE SEQUENCE [LARGE SCALE GENOMIC DNA]</scope>
    <source>
        <strain evidence="5 6">JCM 12687</strain>
    </source>
</reference>
<dbReference type="SUPFAM" id="SSF46689">
    <property type="entry name" value="Homeodomain-like"/>
    <property type="match status" value="1"/>
</dbReference>
<dbReference type="PROSITE" id="PS50977">
    <property type="entry name" value="HTH_TETR_2"/>
    <property type="match status" value="1"/>
</dbReference>
<feature type="domain" description="HTH tetR-type" evidence="4">
    <location>
        <begin position="18"/>
        <end position="78"/>
    </location>
</feature>
<dbReference type="InterPro" id="IPR036271">
    <property type="entry name" value="Tet_transcr_reg_TetR-rel_C_sf"/>
</dbReference>
<organism evidence="5 6">
    <name type="scientific">Mycobacterium branderi</name>
    <dbReference type="NCBI Taxonomy" id="43348"/>
    <lineage>
        <taxon>Bacteria</taxon>
        <taxon>Bacillati</taxon>
        <taxon>Actinomycetota</taxon>
        <taxon>Actinomycetes</taxon>
        <taxon>Mycobacteriales</taxon>
        <taxon>Mycobacteriaceae</taxon>
        <taxon>Mycobacterium</taxon>
    </lineage>
</organism>
<keyword evidence="6" id="KW-1185">Reference proteome</keyword>
<evidence type="ECO:0000313" key="5">
    <source>
        <dbReference type="EMBL" id="BBZ10262.1"/>
    </source>
</evidence>
<proteinExistence type="predicted"/>
<accession>A0ABM7KGU9</accession>
<gene>
    <name evidence="5" type="ORF">MBRA_04570</name>
</gene>
<dbReference type="Pfam" id="PF00440">
    <property type="entry name" value="TetR_N"/>
    <property type="match status" value="1"/>
</dbReference>
<evidence type="ECO:0000259" key="4">
    <source>
        <dbReference type="PROSITE" id="PS50977"/>
    </source>
</evidence>
<dbReference type="PANTHER" id="PTHR30055:SF235">
    <property type="entry name" value="TRANSCRIPTIONAL REGULATORY PROTEIN"/>
    <property type="match status" value="1"/>
</dbReference>
<dbReference type="InterPro" id="IPR001647">
    <property type="entry name" value="HTH_TetR"/>
</dbReference>
<evidence type="ECO:0000313" key="6">
    <source>
        <dbReference type="Proteomes" id="UP000467379"/>
    </source>
</evidence>
<dbReference type="InterPro" id="IPR041678">
    <property type="entry name" value="TetR_C_16"/>
</dbReference>
<dbReference type="EMBL" id="AP022606">
    <property type="protein sequence ID" value="BBZ10262.1"/>
    <property type="molecule type" value="Genomic_DNA"/>
</dbReference>
<dbReference type="Gene3D" id="1.10.10.60">
    <property type="entry name" value="Homeodomain-like"/>
    <property type="match status" value="1"/>
</dbReference>
<dbReference type="Pfam" id="PF17920">
    <property type="entry name" value="TetR_C_16"/>
    <property type="match status" value="1"/>
</dbReference>
<protein>
    <submittedName>
        <fullName evidence="5">TetR family transcriptional regulator</fullName>
    </submittedName>
</protein>
<dbReference type="PRINTS" id="PR00455">
    <property type="entry name" value="HTHTETR"/>
</dbReference>
<dbReference type="Proteomes" id="UP000467379">
    <property type="component" value="Chromosome"/>
</dbReference>
<evidence type="ECO:0000256" key="3">
    <source>
        <dbReference type="SAM" id="MobiDB-lite"/>
    </source>
</evidence>
<feature type="DNA-binding region" description="H-T-H motif" evidence="2">
    <location>
        <begin position="41"/>
        <end position="60"/>
    </location>
</feature>
<dbReference type="InterPro" id="IPR009057">
    <property type="entry name" value="Homeodomain-like_sf"/>
</dbReference>
<dbReference type="PANTHER" id="PTHR30055">
    <property type="entry name" value="HTH-TYPE TRANSCRIPTIONAL REGULATOR RUTR"/>
    <property type="match status" value="1"/>
</dbReference>
<sequence>MLPGMSEGRRTGRWRTGQQSRQRIVDAARERFMHDGYERATVRAIAADAGVDVAMVYYFFGNKEGLFAASALTGPEHPLHQLATLLDESSEQIGPRLVRRFLEHWDRGDTFEPLLTVWKSAAIQPLARKVLYDSLAGPIANRVAAEFGVADAELRAELVASHLMGLAFARYQLRIEPLASASVDDLVDWIGPTMQRYLTGT</sequence>
<name>A0ABM7KGU9_9MYCO</name>
<dbReference type="InterPro" id="IPR050109">
    <property type="entry name" value="HTH-type_TetR-like_transc_reg"/>
</dbReference>
<evidence type="ECO:0000256" key="2">
    <source>
        <dbReference type="PROSITE-ProRule" id="PRU00335"/>
    </source>
</evidence>
<feature type="region of interest" description="Disordered" evidence="3">
    <location>
        <begin position="1"/>
        <end position="20"/>
    </location>
</feature>